<sequence length="84" mass="8927">MAFRIWPGSVILEHQRDGNRAVTGNGDGNDQSYQNGSGRIPNTSALLALCPLLCRGGCAEETSSCAKTRIALPVESQDQAHQSV</sequence>
<evidence type="ECO:0000313" key="2">
    <source>
        <dbReference type="EMBL" id="CAH0048426.1"/>
    </source>
</evidence>
<evidence type="ECO:0000256" key="1">
    <source>
        <dbReference type="SAM" id="MobiDB-lite"/>
    </source>
</evidence>
<dbReference type="AlphaFoldDB" id="A0A9P0EBL7"/>
<feature type="compositionally biased region" description="Polar residues" evidence="1">
    <location>
        <begin position="28"/>
        <end position="38"/>
    </location>
</feature>
<protein>
    <submittedName>
        <fullName evidence="2">Uncharacterized protein</fullName>
    </submittedName>
</protein>
<organism evidence="2 3">
    <name type="scientific">Clonostachys solani</name>
    <dbReference type="NCBI Taxonomy" id="160281"/>
    <lineage>
        <taxon>Eukaryota</taxon>
        <taxon>Fungi</taxon>
        <taxon>Dikarya</taxon>
        <taxon>Ascomycota</taxon>
        <taxon>Pezizomycotina</taxon>
        <taxon>Sordariomycetes</taxon>
        <taxon>Hypocreomycetidae</taxon>
        <taxon>Hypocreales</taxon>
        <taxon>Bionectriaceae</taxon>
        <taxon>Clonostachys</taxon>
    </lineage>
</organism>
<reference evidence="2" key="1">
    <citation type="submission" date="2021-10" db="EMBL/GenBank/DDBJ databases">
        <authorList>
            <person name="Piombo E."/>
        </authorList>
    </citation>
    <scope>NUCLEOTIDE SEQUENCE</scope>
</reference>
<feature type="region of interest" description="Disordered" evidence="1">
    <location>
        <begin position="16"/>
        <end position="38"/>
    </location>
</feature>
<keyword evidence="3" id="KW-1185">Reference proteome</keyword>
<name>A0A9P0EBL7_9HYPO</name>
<evidence type="ECO:0000313" key="3">
    <source>
        <dbReference type="Proteomes" id="UP000775872"/>
    </source>
</evidence>
<dbReference type="Proteomes" id="UP000775872">
    <property type="component" value="Unassembled WGS sequence"/>
</dbReference>
<accession>A0A9P0EBL7</accession>
<comment type="caution">
    <text evidence="2">The sequence shown here is derived from an EMBL/GenBank/DDBJ whole genome shotgun (WGS) entry which is preliminary data.</text>
</comment>
<gene>
    <name evidence="2" type="ORF">CSOL1703_00000372</name>
</gene>
<proteinExistence type="predicted"/>
<dbReference type="EMBL" id="CABFOC020000035">
    <property type="protein sequence ID" value="CAH0048426.1"/>
    <property type="molecule type" value="Genomic_DNA"/>
</dbReference>